<dbReference type="EMBL" id="JAMGBC010000001">
    <property type="protein sequence ID" value="MCL6678188.1"/>
    <property type="molecule type" value="Genomic_DNA"/>
</dbReference>
<dbReference type="InterPro" id="IPR009097">
    <property type="entry name" value="Cyclic_Pdiesterase"/>
</dbReference>
<sequence>MAGALIILAELGKSDFAWLDALRRRHYPPERNRVPAHLTLFRALPPSVEGEVRRSLARAGSEPAPQAVISGAMDLDSGVALRVHSPELEAIRDQLAADFHGLLTSQDSGPWTAHITIQNKVDPKLARTLLKQLREGFEPRPIAIAGLRLVRYVDGKWEDVAAWKFR</sequence>
<evidence type="ECO:0000313" key="1">
    <source>
        <dbReference type="EMBL" id="MCL6678188.1"/>
    </source>
</evidence>
<dbReference type="RefSeq" id="WP_249867156.1">
    <property type="nucleotide sequence ID" value="NZ_JAMGBC010000001.1"/>
</dbReference>
<protein>
    <submittedName>
        <fullName evidence="1">2'-5' RNA ligase family protein</fullName>
    </submittedName>
</protein>
<accession>A0ABT0RD65</accession>
<dbReference type="GO" id="GO:0016874">
    <property type="term" value="F:ligase activity"/>
    <property type="evidence" value="ECO:0007669"/>
    <property type="project" value="UniProtKB-KW"/>
</dbReference>
<dbReference type="Pfam" id="PF13563">
    <property type="entry name" value="2_5_RNA_ligase2"/>
    <property type="match status" value="1"/>
</dbReference>
<proteinExistence type="predicted"/>
<dbReference type="SUPFAM" id="SSF55144">
    <property type="entry name" value="LigT-like"/>
    <property type="match status" value="1"/>
</dbReference>
<reference evidence="1" key="1">
    <citation type="submission" date="2022-05" db="EMBL/GenBank/DDBJ databases">
        <authorList>
            <person name="Jo J.-H."/>
            <person name="Im W.-T."/>
        </authorList>
    </citation>
    <scope>NUCLEOTIDE SEQUENCE</scope>
    <source>
        <strain evidence="1">RG327</strain>
    </source>
</reference>
<keyword evidence="1" id="KW-0436">Ligase</keyword>
<organism evidence="1 2">
    <name type="scientific">Sphingomonas anseongensis</name>
    <dbReference type="NCBI Taxonomy" id="2908207"/>
    <lineage>
        <taxon>Bacteria</taxon>
        <taxon>Pseudomonadati</taxon>
        <taxon>Pseudomonadota</taxon>
        <taxon>Alphaproteobacteria</taxon>
        <taxon>Sphingomonadales</taxon>
        <taxon>Sphingomonadaceae</taxon>
        <taxon>Sphingomonas</taxon>
    </lineage>
</organism>
<keyword evidence="2" id="KW-1185">Reference proteome</keyword>
<dbReference type="Gene3D" id="3.90.1140.10">
    <property type="entry name" value="Cyclic phosphodiesterase"/>
    <property type="match status" value="1"/>
</dbReference>
<gene>
    <name evidence="1" type="ORF">LZ519_02485</name>
</gene>
<name>A0ABT0RD65_9SPHN</name>
<comment type="caution">
    <text evidence="1">The sequence shown here is derived from an EMBL/GenBank/DDBJ whole genome shotgun (WGS) entry which is preliminary data.</text>
</comment>
<evidence type="ECO:0000313" key="2">
    <source>
        <dbReference type="Proteomes" id="UP001165343"/>
    </source>
</evidence>
<dbReference type="Proteomes" id="UP001165343">
    <property type="component" value="Unassembled WGS sequence"/>
</dbReference>